<dbReference type="InterPro" id="IPR002110">
    <property type="entry name" value="Ankyrin_rpt"/>
</dbReference>
<dbReference type="OrthoDB" id="366390at2759"/>
<evidence type="ECO:0000313" key="3">
    <source>
        <dbReference type="Proteomes" id="UP000277580"/>
    </source>
</evidence>
<keyword evidence="3" id="KW-1185">Reference proteome</keyword>
<dbReference type="InParanoid" id="A0A3N4KA42"/>
<dbReference type="Gene3D" id="1.25.40.20">
    <property type="entry name" value="Ankyrin repeat-containing domain"/>
    <property type="match status" value="1"/>
</dbReference>
<sequence length="165" mass="18152">MVRLLLHPASSRDWSNLDAILLKQAIRKTSPEIVRLLLAHGVDPNRAVDGIVEWPPLTVAVMQRDVVIVTMLLEAGADANYNPTFWTRCAAIGLAYWESSWEMIELLEKHGVEIPSDLEYCTSCEDDDSDSESCMSGKDDDSDSESCMSGEDDESDSAGSEEGPN</sequence>
<reference evidence="2 3" key="1">
    <citation type="journal article" date="2018" name="Nat. Ecol. Evol.">
        <title>Pezizomycetes genomes reveal the molecular basis of ectomycorrhizal truffle lifestyle.</title>
        <authorList>
            <person name="Murat C."/>
            <person name="Payen T."/>
            <person name="Noel B."/>
            <person name="Kuo A."/>
            <person name="Morin E."/>
            <person name="Chen J."/>
            <person name="Kohler A."/>
            <person name="Krizsan K."/>
            <person name="Balestrini R."/>
            <person name="Da Silva C."/>
            <person name="Montanini B."/>
            <person name="Hainaut M."/>
            <person name="Levati E."/>
            <person name="Barry K.W."/>
            <person name="Belfiori B."/>
            <person name="Cichocki N."/>
            <person name="Clum A."/>
            <person name="Dockter R.B."/>
            <person name="Fauchery L."/>
            <person name="Guy J."/>
            <person name="Iotti M."/>
            <person name="Le Tacon F."/>
            <person name="Lindquist E.A."/>
            <person name="Lipzen A."/>
            <person name="Malagnac F."/>
            <person name="Mello A."/>
            <person name="Molinier V."/>
            <person name="Miyauchi S."/>
            <person name="Poulain J."/>
            <person name="Riccioni C."/>
            <person name="Rubini A."/>
            <person name="Sitrit Y."/>
            <person name="Splivallo R."/>
            <person name="Traeger S."/>
            <person name="Wang M."/>
            <person name="Zifcakova L."/>
            <person name="Wipf D."/>
            <person name="Zambonelli A."/>
            <person name="Paolocci F."/>
            <person name="Nowrousian M."/>
            <person name="Ottonello S."/>
            <person name="Baldrian P."/>
            <person name="Spatafora J.W."/>
            <person name="Henrissat B."/>
            <person name="Nagy L.G."/>
            <person name="Aury J.M."/>
            <person name="Wincker P."/>
            <person name="Grigoriev I.V."/>
            <person name="Bonfante P."/>
            <person name="Martin F.M."/>
        </authorList>
    </citation>
    <scope>NUCLEOTIDE SEQUENCE [LARGE SCALE GENOMIC DNA]</scope>
    <source>
        <strain evidence="2 3">CCBAS932</strain>
    </source>
</reference>
<evidence type="ECO:0000256" key="1">
    <source>
        <dbReference type="SAM" id="MobiDB-lite"/>
    </source>
</evidence>
<dbReference type="SMART" id="SM00248">
    <property type="entry name" value="ANK"/>
    <property type="match status" value="2"/>
</dbReference>
<dbReference type="InterPro" id="IPR036770">
    <property type="entry name" value="Ankyrin_rpt-contain_sf"/>
</dbReference>
<dbReference type="AlphaFoldDB" id="A0A3N4KA42"/>
<evidence type="ECO:0000313" key="2">
    <source>
        <dbReference type="EMBL" id="RPB07370.1"/>
    </source>
</evidence>
<dbReference type="SUPFAM" id="SSF48403">
    <property type="entry name" value="Ankyrin repeat"/>
    <property type="match status" value="1"/>
</dbReference>
<dbReference type="Proteomes" id="UP000277580">
    <property type="component" value="Unassembled WGS sequence"/>
</dbReference>
<protein>
    <submittedName>
        <fullName evidence="2">Uncharacterized protein</fullName>
    </submittedName>
</protein>
<gene>
    <name evidence="2" type="ORF">P167DRAFT_549817</name>
</gene>
<accession>A0A3N4KA42</accession>
<feature type="compositionally biased region" description="Acidic residues" evidence="1">
    <location>
        <begin position="140"/>
        <end position="156"/>
    </location>
</feature>
<feature type="region of interest" description="Disordered" evidence="1">
    <location>
        <begin position="123"/>
        <end position="165"/>
    </location>
</feature>
<dbReference type="Pfam" id="PF12796">
    <property type="entry name" value="Ank_2"/>
    <property type="match status" value="1"/>
</dbReference>
<dbReference type="EMBL" id="ML119185">
    <property type="protein sequence ID" value="RPB07370.1"/>
    <property type="molecule type" value="Genomic_DNA"/>
</dbReference>
<proteinExistence type="predicted"/>
<name>A0A3N4KA42_9PEZI</name>
<organism evidence="2 3">
    <name type="scientific">Morchella conica CCBAS932</name>
    <dbReference type="NCBI Taxonomy" id="1392247"/>
    <lineage>
        <taxon>Eukaryota</taxon>
        <taxon>Fungi</taxon>
        <taxon>Dikarya</taxon>
        <taxon>Ascomycota</taxon>
        <taxon>Pezizomycotina</taxon>
        <taxon>Pezizomycetes</taxon>
        <taxon>Pezizales</taxon>
        <taxon>Morchellaceae</taxon>
        <taxon>Morchella</taxon>
    </lineage>
</organism>